<evidence type="ECO:0000313" key="25">
    <source>
        <dbReference type="Proteomes" id="UP000823633"/>
    </source>
</evidence>
<keyword evidence="13 17" id="KW-0479">Metal-binding</keyword>
<comment type="function">
    <text evidence="3 17">General (non sugar-specific) component of the phosphoenolpyruvate-dependent sugar phosphotransferase system (sugar PTS). This major carbohydrate active-transport system catalyzes the phosphorylation of incoming sugar substrates concomitantly with their translocation across the cell membrane. Enzyme I transfers the phosphoryl group from phosphoenolpyruvate (PEP) to the phosphoryl carrier protein (HPr).</text>
</comment>
<keyword evidence="11 17" id="KW-0808">Transferase</keyword>
<evidence type="ECO:0000256" key="10">
    <source>
        <dbReference type="ARBA" id="ARBA00022597"/>
    </source>
</evidence>
<dbReference type="InterPro" id="IPR008731">
    <property type="entry name" value="PTS_EIN"/>
</dbReference>
<dbReference type="Gene3D" id="3.50.30.10">
    <property type="entry name" value="Phosphohistidine domain"/>
    <property type="match status" value="1"/>
</dbReference>
<evidence type="ECO:0000256" key="19">
    <source>
        <dbReference type="PIRSR" id="PIRSR000732-2"/>
    </source>
</evidence>
<dbReference type="PROSITE" id="PS00742">
    <property type="entry name" value="PEP_ENZYMES_2"/>
    <property type="match status" value="1"/>
</dbReference>
<evidence type="ECO:0000256" key="12">
    <source>
        <dbReference type="ARBA" id="ARBA00022683"/>
    </source>
</evidence>
<dbReference type="Proteomes" id="UP000823633">
    <property type="component" value="Unassembled WGS sequence"/>
</dbReference>
<proteinExistence type="inferred from homology"/>
<feature type="active site" description="Tele-phosphohistidine intermediate" evidence="18">
    <location>
        <position position="188"/>
    </location>
</feature>
<dbReference type="PRINTS" id="PR01736">
    <property type="entry name" value="PHPHTRNFRASE"/>
</dbReference>
<dbReference type="GO" id="GO:0046872">
    <property type="term" value="F:metal ion binding"/>
    <property type="evidence" value="ECO:0007669"/>
    <property type="project" value="UniProtKB-KW"/>
</dbReference>
<evidence type="ECO:0000256" key="1">
    <source>
        <dbReference type="ARBA" id="ARBA00000683"/>
    </source>
</evidence>
<dbReference type="GO" id="GO:0016301">
    <property type="term" value="F:kinase activity"/>
    <property type="evidence" value="ECO:0007669"/>
    <property type="project" value="UniProtKB-KW"/>
</dbReference>
<evidence type="ECO:0000256" key="8">
    <source>
        <dbReference type="ARBA" id="ARBA00022448"/>
    </source>
</evidence>
<evidence type="ECO:0000259" key="22">
    <source>
        <dbReference type="Pfam" id="PF02896"/>
    </source>
</evidence>
<dbReference type="InterPro" id="IPR023151">
    <property type="entry name" value="PEP_util_CS"/>
</dbReference>
<dbReference type="GO" id="GO:0005737">
    <property type="term" value="C:cytoplasm"/>
    <property type="evidence" value="ECO:0007669"/>
    <property type="project" value="UniProtKB-SubCell"/>
</dbReference>
<gene>
    <name evidence="24" type="primary">ptsP</name>
    <name evidence="24" type="ORF">IAC42_01805</name>
</gene>
<protein>
    <recommendedName>
        <fullName evidence="7 17">Phosphoenolpyruvate-protein phosphotransferase</fullName>
        <ecNumber evidence="6 17">2.7.3.9</ecNumber>
    </recommendedName>
    <alternativeName>
        <fullName evidence="16 17">Phosphotransferase system, enzyme I</fullName>
    </alternativeName>
</protein>
<feature type="domain" description="PEP-utilising enzyme mobile" evidence="21">
    <location>
        <begin position="156"/>
        <end position="221"/>
    </location>
</feature>
<dbReference type="Pfam" id="PF02896">
    <property type="entry name" value="PEP-utilizers_C"/>
    <property type="match status" value="1"/>
</dbReference>
<evidence type="ECO:0000256" key="18">
    <source>
        <dbReference type="PIRSR" id="PIRSR000732-1"/>
    </source>
</evidence>
<organism evidence="24 25">
    <name type="scientific">Candidatus Aphodenecus pullistercoris</name>
    <dbReference type="NCBI Taxonomy" id="2840669"/>
    <lineage>
        <taxon>Bacteria</taxon>
        <taxon>Pseudomonadati</taxon>
        <taxon>Spirochaetota</taxon>
        <taxon>Spirochaetia</taxon>
        <taxon>Spirochaetales</taxon>
        <taxon>Candidatus Aphodenecus</taxon>
    </lineage>
</organism>
<comment type="catalytic activity">
    <reaction evidence="1 17">
        <text>L-histidyl-[protein] + phosphoenolpyruvate = N(pros)-phospho-L-histidyl-[protein] + pyruvate</text>
        <dbReference type="Rhea" id="RHEA:23880"/>
        <dbReference type="Rhea" id="RHEA-COMP:9745"/>
        <dbReference type="Rhea" id="RHEA-COMP:9746"/>
        <dbReference type="ChEBI" id="CHEBI:15361"/>
        <dbReference type="ChEBI" id="CHEBI:29979"/>
        <dbReference type="ChEBI" id="CHEBI:58702"/>
        <dbReference type="ChEBI" id="CHEBI:64837"/>
        <dbReference type="EC" id="2.7.3.9"/>
    </reaction>
</comment>
<evidence type="ECO:0000256" key="3">
    <source>
        <dbReference type="ARBA" id="ARBA00002728"/>
    </source>
</evidence>
<evidence type="ECO:0000256" key="9">
    <source>
        <dbReference type="ARBA" id="ARBA00022490"/>
    </source>
</evidence>
<feature type="domain" description="Phosphotransferase system enzyme I N-terminal" evidence="23">
    <location>
        <begin position="6"/>
        <end position="123"/>
    </location>
</feature>
<feature type="binding site" evidence="20">
    <location>
        <position position="454"/>
    </location>
    <ligand>
        <name>Mg(2+)</name>
        <dbReference type="ChEBI" id="CHEBI:18420"/>
    </ligand>
</feature>
<feature type="binding site" evidence="19">
    <location>
        <begin position="453"/>
        <end position="454"/>
    </location>
    <ligand>
        <name>phosphoenolpyruvate</name>
        <dbReference type="ChEBI" id="CHEBI:58702"/>
    </ligand>
</feature>
<accession>A0A9D9H8T3</accession>
<dbReference type="EMBL" id="JADIMU010000012">
    <property type="protein sequence ID" value="MBO8442486.1"/>
    <property type="molecule type" value="Genomic_DNA"/>
</dbReference>
<dbReference type="InterPro" id="IPR000121">
    <property type="entry name" value="PEP_util_C"/>
</dbReference>
<keyword evidence="12 17" id="KW-0598">Phosphotransferase system</keyword>
<comment type="similarity">
    <text evidence="5 17">Belongs to the PEP-utilizing enzyme family.</text>
</comment>
<dbReference type="Gene3D" id="1.10.274.10">
    <property type="entry name" value="PtsI, HPr-binding domain"/>
    <property type="match status" value="1"/>
</dbReference>
<evidence type="ECO:0000256" key="2">
    <source>
        <dbReference type="ARBA" id="ARBA00001946"/>
    </source>
</evidence>
<dbReference type="PANTHER" id="PTHR46244:SF3">
    <property type="entry name" value="PHOSPHOENOLPYRUVATE-PROTEIN PHOSPHOTRANSFERASE"/>
    <property type="match status" value="1"/>
</dbReference>
<evidence type="ECO:0000256" key="6">
    <source>
        <dbReference type="ARBA" id="ARBA00012232"/>
    </source>
</evidence>
<comment type="caution">
    <text evidence="24">The sequence shown here is derived from an EMBL/GenBank/DDBJ whole genome shotgun (WGS) entry which is preliminary data.</text>
</comment>
<dbReference type="InterPro" id="IPR050499">
    <property type="entry name" value="PEP-utilizing_PTS_enzyme"/>
</dbReference>
<evidence type="ECO:0000256" key="11">
    <source>
        <dbReference type="ARBA" id="ARBA00022679"/>
    </source>
</evidence>
<dbReference type="InterPro" id="IPR040442">
    <property type="entry name" value="Pyrv_kinase-like_dom_sf"/>
</dbReference>
<dbReference type="PIRSF" id="PIRSF000732">
    <property type="entry name" value="PTS_enzyme_I"/>
    <property type="match status" value="1"/>
</dbReference>
<evidence type="ECO:0000313" key="24">
    <source>
        <dbReference type="EMBL" id="MBO8442486.1"/>
    </source>
</evidence>
<evidence type="ECO:0000256" key="16">
    <source>
        <dbReference type="ARBA" id="ARBA00033235"/>
    </source>
</evidence>
<feature type="binding site" evidence="19">
    <location>
        <position position="295"/>
    </location>
    <ligand>
        <name>phosphoenolpyruvate</name>
        <dbReference type="ChEBI" id="CHEBI:58702"/>
    </ligand>
</feature>
<dbReference type="PANTHER" id="PTHR46244">
    <property type="entry name" value="PHOSPHOENOLPYRUVATE-PROTEIN PHOSPHOTRANSFERASE"/>
    <property type="match status" value="1"/>
</dbReference>
<reference evidence="24" key="1">
    <citation type="submission" date="2020-10" db="EMBL/GenBank/DDBJ databases">
        <authorList>
            <person name="Gilroy R."/>
        </authorList>
    </citation>
    <scope>NUCLEOTIDE SEQUENCE</scope>
    <source>
        <strain evidence="24">11167</strain>
    </source>
</reference>
<evidence type="ECO:0000256" key="17">
    <source>
        <dbReference type="PIRNR" id="PIRNR000732"/>
    </source>
</evidence>
<evidence type="ECO:0000256" key="13">
    <source>
        <dbReference type="ARBA" id="ARBA00022723"/>
    </source>
</evidence>
<evidence type="ECO:0000259" key="21">
    <source>
        <dbReference type="Pfam" id="PF00391"/>
    </source>
</evidence>
<dbReference type="InterPro" id="IPR006318">
    <property type="entry name" value="PTS_EI-like"/>
</dbReference>
<feature type="binding site" evidence="19">
    <location>
        <position position="464"/>
    </location>
    <ligand>
        <name>phosphoenolpyruvate</name>
        <dbReference type="ChEBI" id="CHEBI:58702"/>
    </ligand>
</feature>
<evidence type="ECO:0000259" key="23">
    <source>
        <dbReference type="Pfam" id="PF05524"/>
    </source>
</evidence>
<sequence length="577" mass="63637">MKSIQGRTIFAGYACQKAFVIRHDKPAFSREKCADEESRRRELVHYREATESVDASLRALMDKGGADEIAILEAQCFMLHDPDFTSRIADLIMKEGHNAPHAVELAAADVIQSLSRLGSEMFRGNISDIQDIASRLIATLLKESLSNIKKLESISLIVADTILPSELMSMDPSLIAGICLDGGGPTSHVAILARAMNIPCVFGLKDASCLVKPGSLVALDAFSATLYIDPDEATAMRIRRRKEANDEELKALAEDAVLPAITLDGVRITLECNIEGLDYVDSSIRNGAEGVGLFRTEFLLMGEGRTYSEDEQVEIYSSIAKSFRKRGKLTIRTYDMGGDKVVKDMSVAEDNPVLGWRAVRFCMDEKNIFRTQLRAILRASACRRIRIMFPMVSGSDELDDVLAFFESVKEECRREGLAFDEDLEVGTMIEVPSAAITSDILAKKVDFFSVGTNDLTQYTIAVDRGNEKISYLYKEYHPAMLRLLKMTADAAHRSGIGLSMCGEMAGNPALIALVIGLGYRQLSMNPASLLSARKLIRSMNFSSAEALAKQALDMTSCRDIEDLLEKFNAETRDKQQG</sequence>
<evidence type="ECO:0000256" key="4">
    <source>
        <dbReference type="ARBA" id="ARBA00004496"/>
    </source>
</evidence>
<dbReference type="SUPFAM" id="SSF51621">
    <property type="entry name" value="Phosphoenolpyruvate/pyruvate domain"/>
    <property type="match status" value="1"/>
</dbReference>
<dbReference type="InterPro" id="IPR036637">
    <property type="entry name" value="Phosphohistidine_dom_sf"/>
</dbReference>
<keyword evidence="15 17" id="KW-0460">Magnesium</keyword>
<name>A0A9D9H8T3_9SPIR</name>
<dbReference type="EC" id="2.7.3.9" evidence="6 17"/>
<evidence type="ECO:0000256" key="5">
    <source>
        <dbReference type="ARBA" id="ARBA00007837"/>
    </source>
</evidence>
<comment type="cofactor">
    <cofactor evidence="2 17 20">
        <name>Mg(2+)</name>
        <dbReference type="ChEBI" id="CHEBI:18420"/>
    </cofactor>
</comment>
<dbReference type="Pfam" id="PF00391">
    <property type="entry name" value="PEP-utilizers"/>
    <property type="match status" value="1"/>
</dbReference>
<evidence type="ECO:0000256" key="14">
    <source>
        <dbReference type="ARBA" id="ARBA00022777"/>
    </source>
</evidence>
<keyword evidence="14 17" id="KW-0418">Kinase</keyword>
<reference evidence="24" key="2">
    <citation type="journal article" date="2021" name="PeerJ">
        <title>Extensive microbial diversity within the chicken gut microbiome revealed by metagenomics and culture.</title>
        <authorList>
            <person name="Gilroy R."/>
            <person name="Ravi A."/>
            <person name="Getino M."/>
            <person name="Pursley I."/>
            <person name="Horton D.L."/>
            <person name="Alikhan N.F."/>
            <person name="Baker D."/>
            <person name="Gharbi K."/>
            <person name="Hall N."/>
            <person name="Watson M."/>
            <person name="Adriaenssens E.M."/>
            <person name="Foster-Nyarko E."/>
            <person name="Jarju S."/>
            <person name="Secka A."/>
            <person name="Antonio M."/>
            <person name="Oren A."/>
            <person name="Chaudhuri R.R."/>
            <person name="La Ragione R."/>
            <person name="Hildebrand F."/>
            <person name="Pallen M.J."/>
        </authorList>
    </citation>
    <scope>NUCLEOTIDE SEQUENCE</scope>
    <source>
        <strain evidence="24">11167</strain>
    </source>
</reference>
<feature type="binding site" evidence="20">
    <location>
        <position position="430"/>
    </location>
    <ligand>
        <name>Mg(2+)</name>
        <dbReference type="ChEBI" id="CHEBI:18420"/>
    </ligand>
</feature>
<dbReference type="AlphaFoldDB" id="A0A9D9H8T3"/>
<dbReference type="InterPro" id="IPR015813">
    <property type="entry name" value="Pyrv/PenolPyrv_kinase-like_dom"/>
</dbReference>
<dbReference type="NCBIfam" id="TIGR01417">
    <property type="entry name" value="PTS_I_fam"/>
    <property type="match status" value="1"/>
</dbReference>
<dbReference type="InterPro" id="IPR024692">
    <property type="entry name" value="PTS_EI"/>
</dbReference>
<dbReference type="GO" id="GO:0009401">
    <property type="term" value="P:phosphoenolpyruvate-dependent sugar phosphotransferase system"/>
    <property type="evidence" value="ECO:0007669"/>
    <property type="project" value="UniProtKB-KW"/>
</dbReference>
<dbReference type="Gene3D" id="3.20.20.60">
    <property type="entry name" value="Phosphoenolpyruvate-binding domains"/>
    <property type="match status" value="1"/>
</dbReference>
<dbReference type="InterPro" id="IPR008279">
    <property type="entry name" value="PEP-util_enz_mobile_dom"/>
</dbReference>
<dbReference type="SUPFAM" id="SSF47831">
    <property type="entry name" value="Enzyme I of the PEP:sugar phosphotransferase system HPr-binding (sub)domain"/>
    <property type="match status" value="1"/>
</dbReference>
<evidence type="ECO:0000256" key="20">
    <source>
        <dbReference type="PIRSR" id="PIRSR000732-3"/>
    </source>
</evidence>
<feature type="domain" description="PEP-utilising enzyme C-terminal" evidence="22">
    <location>
        <begin position="253"/>
        <end position="540"/>
    </location>
</feature>
<dbReference type="InterPro" id="IPR036618">
    <property type="entry name" value="PtsI_HPr-bd_sf"/>
</dbReference>
<evidence type="ECO:0000256" key="7">
    <source>
        <dbReference type="ARBA" id="ARBA00016544"/>
    </source>
</evidence>
<dbReference type="SUPFAM" id="SSF52009">
    <property type="entry name" value="Phosphohistidine domain"/>
    <property type="match status" value="1"/>
</dbReference>
<comment type="subcellular location">
    <subcellularLocation>
        <location evidence="4 17">Cytoplasm</location>
    </subcellularLocation>
</comment>
<feature type="binding site" evidence="19">
    <location>
        <position position="332"/>
    </location>
    <ligand>
        <name>phosphoenolpyruvate</name>
        <dbReference type="ChEBI" id="CHEBI:58702"/>
    </ligand>
</feature>
<evidence type="ECO:0000256" key="15">
    <source>
        <dbReference type="ARBA" id="ARBA00022842"/>
    </source>
</evidence>
<keyword evidence="10 17" id="KW-0762">Sugar transport</keyword>
<dbReference type="Pfam" id="PF05524">
    <property type="entry name" value="PEP-utilisers_N"/>
    <property type="match status" value="1"/>
</dbReference>
<keyword evidence="8 17" id="KW-0813">Transport</keyword>
<feature type="active site" description="Proton donor" evidence="18">
    <location>
        <position position="501"/>
    </location>
</feature>
<keyword evidence="9 17" id="KW-0963">Cytoplasm</keyword>
<dbReference type="GO" id="GO:0008965">
    <property type="term" value="F:phosphoenolpyruvate-protein phosphotransferase activity"/>
    <property type="evidence" value="ECO:0007669"/>
    <property type="project" value="UniProtKB-EC"/>
</dbReference>